<dbReference type="InterPro" id="IPR042332">
    <property type="entry name" value="Hsk3"/>
</dbReference>
<feature type="region of interest" description="Disordered" evidence="2">
    <location>
        <begin position="68"/>
        <end position="88"/>
    </location>
</feature>
<evidence type="ECO:0000256" key="2">
    <source>
        <dbReference type="SAM" id="MobiDB-lite"/>
    </source>
</evidence>
<keyword evidence="1" id="KW-0175">Coiled coil</keyword>
<reference evidence="4" key="1">
    <citation type="journal article" date="2018" name="Nat. Microbiol.">
        <title>Leveraging single-cell genomics to expand the fungal tree of life.</title>
        <authorList>
            <person name="Ahrendt S.R."/>
            <person name="Quandt C.A."/>
            <person name="Ciobanu D."/>
            <person name="Clum A."/>
            <person name="Salamov A."/>
            <person name="Andreopoulos B."/>
            <person name="Cheng J.F."/>
            <person name="Woyke T."/>
            <person name="Pelin A."/>
            <person name="Henrissat B."/>
            <person name="Reynolds N.K."/>
            <person name="Benny G.L."/>
            <person name="Smith M.E."/>
            <person name="James T.Y."/>
            <person name="Grigoriev I.V."/>
        </authorList>
    </citation>
    <scope>NUCLEOTIDE SEQUENCE [LARGE SCALE GENOMIC DNA]</scope>
    <source>
        <strain evidence="4">RSA 1356</strain>
    </source>
</reference>
<feature type="coiled-coil region" evidence="1">
    <location>
        <begin position="16"/>
        <end position="50"/>
    </location>
</feature>
<dbReference type="Proteomes" id="UP000271241">
    <property type="component" value="Unassembled WGS sequence"/>
</dbReference>
<dbReference type="GO" id="GO:0051010">
    <property type="term" value="F:microtubule plus-end binding"/>
    <property type="evidence" value="ECO:0007669"/>
    <property type="project" value="TreeGrafter"/>
</dbReference>
<dbReference type="GO" id="GO:0042729">
    <property type="term" value="C:DASH complex"/>
    <property type="evidence" value="ECO:0007669"/>
    <property type="project" value="TreeGrafter"/>
</dbReference>
<evidence type="ECO:0000313" key="3">
    <source>
        <dbReference type="EMBL" id="RKP07027.1"/>
    </source>
</evidence>
<dbReference type="PANTHER" id="PTHR28289">
    <property type="entry name" value="DASH COMPLEX SUBUNIT HSK3"/>
    <property type="match status" value="1"/>
</dbReference>
<evidence type="ECO:0000256" key="1">
    <source>
        <dbReference type="SAM" id="Coils"/>
    </source>
</evidence>
<feature type="compositionally biased region" description="Low complexity" evidence="2">
    <location>
        <begin position="79"/>
        <end position="88"/>
    </location>
</feature>
<evidence type="ECO:0008006" key="5">
    <source>
        <dbReference type="Google" id="ProtNLM"/>
    </source>
</evidence>
<dbReference type="InterPro" id="IPR013183">
    <property type="entry name" value="Hsk3-like"/>
</dbReference>
<dbReference type="Pfam" id="PF08227">
    <property type="entry name" value="DASH_Hsk3"/>
    <property type="match status" value="1"/>
</dbReference>
<dbReference type="EMBL" id="KZ992777">
    <property type="protein sequence ID" value="RKP07027.1"/>
    <property type="molecule type" value="Genomic_DNA"/>
</dbReference>
<proteinExistence type="predicted"/>
<name>A0A4P9XM92_9FUNG</name>
<dbReference type="AlphaFoldDB" id="A0A4P9XM92"/>
<protein>
    <recommendedName>
        <fullName evidence="5">DASH complex subunit Hsk3 like-domain-containing protein</fullName>
    </recommendedName>
</protein>
<dbReference type="PANTHER" id="PTHR28289:SF1">
    <property type="entry name" value="DASH COMPLEX SUBUNIT HSK3"/>
    <property type="match status" value="1"/>
</dbReference>
<accession>A0A4P9XM92</accession>
<gene>
    <name evidence="3" type="ORF">THASP1DRAFT_31154</name>
</gene>
<evidence type="ECO:0000313" key="4">
    <source>
        <dbReference type="Proteomes" id="UP000271241"/>
    </source>
</evidence>
<organism evidence="3 4">
    <name type="scientific">Thamnocephalis sphaerospora</name>
    <dbReference type="NCBI Taxonomy" id="78915"/>
    <lineage>
        <taxon>Eukaryota</taxon>
        <taxon>Fungi</taxon>
        <taxon>Fungi incertae sedis</taxon>
        <taxon>Zoopagomycota</taxon>
        <taxon>Zoopagomycotina</taxon>
        <taxon>Zoopagomycetes</taxon>
        <taxon>Zoopagales</taxon>
        <taxon>Sigmoideomycetaceae</taxon>
        <taxon>Thamnocephalis</taxon>
    </lineage>
</organism>
<sequence>MQAPTQDPDSRRARQYHQLHTQLERLQRNIENLKANSEAAAEQVDATRRLGIVHASMFMAAGKVMPHAALHQSSPPPSSSSAAAAPPS</sequence>
<keyword evidence="4" id="KW-1185">Reference proteome</keyword>
<dbReference type="GO" id="GO:0008608">
    <property type="term" value="P:attachment of spindle microtubules to kinetochore"/>
    <property type="evidence" value="ECO:0007669"/>
    <property type="project" value="InterPro"/>
</dbReference>
<dbReference type="OrthoDB" id="3358869at2759"/>